<reference evidence="2" key="1">
    <citation type="journal article" date="2010" name="Nat. Biotechnol.">
        <title>Draft genome sequence of the oilseed species Ricinus communis.</title>
        <authorList>
            <person name="Chan A.P."/>
            <person name="Crabtree J."/>
            <person name="Zhao Q."/>
            <person name="Lorenzi H."/>
            <person name="Orvis J."/>
            <person name="Puiu D."/>
            <person name="Melake-Berhan A."/>
            <person name="Jones K.M."/>
            <person name="Redman J."/>
            <person name="Chen G."/>
            <person name="Cahoon E.B."/>
            <person name="Gedil M."/>
            <person name="Stanke M."/>
            <person name="Haas B.J."/>
            <person name="Wortman J.R."/>
            <person name="Fraser-Liggett C.M."/>
            <person name="Ravel J."/>
            <person name="Rabinowicz P.D."/>
        </authorList>
    </citation>
    <scope>NUCLEOTIDE SEQUENCE [LARGE SCALE GENOMIC DNA]</scope>
    <source>
        <strain evidence="2">cv. Hale</strain>
    </source>
</reference>
<dbReference type="Pfam" id="PF01527">
    <property type="entry name" value="HTH_Tnp_1"/>
    <property type="match status" value="1"/>
</dbReference>
<dbReference type="InParanoid" id="B9TLV9"/>
<dbReference type="InterPro" id="IPR002514">
    <property type="entry name" value="Transposase_8"/>
</dbReference>
<organism evidence="1 2">
    <name type="scientific">Ricinus communis</name>
    <name type="common">Castor bean</name>
    <dbReference type="NCBI Taxonomy" id="3988"/>
    <lineage>
        <taxon>Eukaryota</taxon>
        <taxon>Viridiplantae</taxon>
        <taxon>Streptophyta</taxon>
        <taxon>Embryophyta</taxon>
        <taxon>Tracheophyta</taxon>
        <taxon>Spermatophyta</taxon>
        <taxon>Magnoliopsida</taxon>
        <taxon>eudicotyledons</taxon>
        <taxon>Gunneridae</taxon>
        <taxon>Pentapetalae</taxon>
        <taxon>rosids</taxon>
        <taxon>fabids</taxon>
        <taxon>Malpighiales</taxon>
        <taxon>Euphorbiaceae</taxon>
        <taxon>Acalyphoideae</taxon>
        <taxon>Acalypheae</taxon>
        <taxon>Ricinus</taxon>
    </lineage>
</organism>
<name>B9TLV9_RICCO</name>
<dbReference type="EMBL" id="EQ987484">
    <property type="protein sequence ID" value="EEF23157.1"/>
    <property type="molecule type" value="Genomic_DNA"/>
</dbReference>
<sequence>MDIRKRGRRPGSKNYTRAFREMVVAQTNAPGRSIAEVAQSHGLNANMISQWRRRAASGDGAGAPALLPVNIVEIISNDLSVSPDMPVAARGQQTLQDVAQASYCIDIDIAVDNRRVAMRG</sequence>
<evidence type="ECO:0000313" key="2">
    <source>
        <dbReference type="Proteomes" id="UP000008311"/>
    </source>
</evidence>
<gene>
    <name evidence="1" type="ORF">RCOM_1816280</name>
</gene>
<dbReference type="Proteomes" id="UP000008311">
    <property type="component" value="Unassembled WGS sequence"/>
</dbReference>
<dbReference type="SUPFAM" id="SSF46689">
    <property type="entry name" value="Homeodomain-like"/>
    <property type="match status" value="1"/>
</dbReference>
<feature type="non-terminal residue" evidence="1">
    <location>
        <position position="120"/>
    </location>
</feature>
<evidence type="ECO:0008006" key="3">
    <source>
        <dbReference type="Google" id="ProtNLM"/>
    </source>
</evidence>
<dbReference type="GO" id="GO:0003677">
    <property type="term" value="F:DNA binding"/>
    <property type="evidence" value="ECO:0007669"/>
    <property type="project" value="InterPro"/>
</dbReference>
<dbReference type="GO" id="GO:0004803">
    <property type="term" value="F:transposase activity"/>
    <property type="evidence" value="ECO:0007669"/>
    <property type="project" value="InterPro"/>
</dbReference>
<protein>
    <recommendedName>
        <fullName evidence="3">Transposase</fullName>
    </recommendedName>
</protein>
<evidence type="ECO:0000313" key="1">
    <source>
        <dbReference type="EMBL" id="EEF23157.1"/>
    </source>
</evidence>
<accession>B9TLV9</accession>
<dbReference type="AlphaFoldDB" id="B9TLV9"/>
<proteinExistence type="predicted"/>
<dbReference type="GO" id="GO:0006313">
    <property type="term" value="P:DNA transposition"/>
    <property type="evidence" value="ECO:0007669"/>
    <property type="project" value="InterPro"/>
</dbReference>
<keyword evidence="2" id="KW-1185">Reference proteome</keyword>
<dbReference type="InterPro" id="IPR009057">
    <property type="entry name" value="Homeodomain-like_sf"/>
</dbReference>